<keyword evidence="5" id="KW-1185">Reference proteome</keyword>
<dbReference type="Pfam" id="PF00106">
    <property type="entry name" value="adh_short"/>
    <property type="match status" value="1"/>
</dbReference>
<organism evidence="4 5">
    <name type="scientific">Rhodococcus olei</name>
    <dbReference type="NCBI Taxonomy" id="2161675"/>
    <lineage>
        <taxon>Bacteria</taxon>
        <taxon>Bacillati</taxon>
        <taxon>Actinomycetota</taxon>
        <taxon>Actinomycetes</taxon>
        <taxon>Mycobacteriales</taxon>
        <taxon>Nocardiaceae</taxon>
        <taxon>Rhodococcus</taxon>
    </lineage>
</organism>
<keyword evidence="2" id="KW-0560">Oxidoreductase</keyword>
<proteinExistence type="inferred from homology"/>
<gene>
    <name evidence="4" type="ORF">GCM10023094_06940</name>
</gene>
<evidence type="ECO:0000256" key="1">
    <source>
        <dbReference type="ARBA" id="ARBA00006484"/>
    </source>
</evidence>
<dbReference type="EMBL" id="BAABFB010000018">
    <property type="protein sequence ID" value="GAA4473363.1"/>
    <property type="molecule type" value="Genomic_DNA"/>
</dbReference>
<dbReference type="Gene3D" id="3.40.50.720">
    <property type="entry name" value="NAD(P)-binding Rossmann-like Domain"/>
    <property type="match status" value="1"/>
</dbReference>
<dbReference type="SUPFAM" id="SSF51735">
    <property type="entry name" value="NAD(P)-binding Rossmann-fold domains"/>
    <property type="match status" value="1"/>
</dbReference>
<evidence type="ECO:0000256" key="3">
    <source>
        <dbReference type="RuleBase" id="RU000363"/>
    </source>
</evidence>
<dbReference type="PRINTS" id="PR00080">
    <property type="entry name" value="SDRFAMILY"/>
</dbReference>
<accession>A0ABP8NU16</accession>
<reference evidence="5" key="1">
    <citation type="journal article" date="2019" name="Int. J. Syst. Evol. Microbiol.">
        <title>The Global Catalogue of Microorganisms (GCM) 10K type strain sequencing project: providing services to taxonomists for standard genome sequencing and annotation.</title>
        <authorList>
            <consortium name="The Broad Institute Genomics Platform"/>
            <consortium name="The Broad Institute Genome Sequencing Center for Infectious Disease"/>
            <person name="Wu L."/>
            <person name="Ma J."/>
        </authorList>
    </citation>
    <scope>NUCLEOTIDE SEQUENCE [LARGE SCALE GENOMIC DNA]</scope>
    <source>
        <strain evidence="5">JCM 32206</strain>
    </source>
</reference>
<comment type="similarity">
    <text evidence="1 3">Belongs to the short-chain dehydrogenases/reductases (SDR) family.</text>
</comment>
<dbReference type="PANTHER" id="PTHR43639">
    <property type="entry name" value="OXIDOREDUCTASE, SHORT-CHAIN DEHYDROGENASE/REDUCTASE FAMILY (AFU_ORTHOLOGUE AFUA_5G02870)"/>
    <property type="match status" value="1"/>
</dbReference>
<dbReference type="InterPro" id="IPR036291">
    <property type="entry name" value="NAD(P)-bd_dom_sf"/>
</dbReference>
<name>A0ABP8NU16_9NOCA</name>
<dbReference type="PRINTS" id="PR00081">
    <property type="entry name" value="GDHRDH"/>
</dbReference>
<dbReference type="Pfam" id="PF13561">
    <property type="entry name" value="adh_short_C2"/>
    <property type="match status" value="1"/>
</dbReference>
<comment type="caution">
    <text evidence="4">The sequence shown here is derived from an EMBL/GenBank/DDBJ whole genome shotgun (WGS) entry which is preliminary data.</text>
</comment>
<dbReference type="RefSeq" id="WP_345342201.1">
    <property type="nucleotide sequence ID" value="NZ_BAABFB010000018.1"/>
</dbReference>
<evidence type="ECO:0000313" key="5">
    <source>
        <dbReference type="Proteomes" id="UP001501183"/>
    </source>
</evidence>
<protein>
    <submittedName>
        <fullName evidence="4">SDR family NAD(P)-dependent oxidoreductase</fullName>
    </submittedName>
</protein>
<sequence>MTGRLQGRRAIVTGASRGIGAGIAQRLAAEGAAVAIVARTVDEPDRGFDGTLAETAEVIRSAGGTAAIVPAALEDPESRGRVVAEAERLLGGPIDILVNNAAAAIFQPLRDYPSRRAHLTFEVNVHAPLDLAQRVIPGMRERGEGWIVNITSGTARIRSVEPLPAGETDLDAGIHGTTLYGMSKAAQDRMTAGLAAELNGTGIRVNAVRPRSAVATAGALSVASNLVESRWFVPESLEEMVEAVTWLCDAAPHHTGHIEASLDILEREKVTVHGLDGRPIAKEQNA</sequence>
<evidence type="ECO:0000256" key="2">
    <source>
        <dbReference type="ARBA" id="ARBA00023002"/>
    </source>
</evidence>
<dbReference type="PANTHER" id="PTHR43639:SF1">
    <property type="entry name" value="SHORT-CHAIN DEHYDROGENASE_REDUCTASE FAMILY PROTEIN"/>
    <property type="match status" value="1"/>
</dbReference>
<dbReference type="InterPro" id="IPR002347">
    <property type="entry name" value="SDR_fam"/>
</dbReference>
<dbReference type="Proteomes" id="UP001501183">
    <property type="component" value="Unassembled WGS sequence"/>
</dbReference>
<evidence type="ECO:0000313" key="4">
    <source>
        <dbReference type="EMBL" id="GAA4473363.1"/>
    </source>
</evidence>